<keyword evidence="2" id="KW-0472">Membrane</keyword>
<keyword evidence="2" id="KW-0812">Transmembrane</keyword>
<dbReference type="InterPro" id="IPR045167">
    <property type="entry name" value="Hobbit"/>
</dbReference>
<sequence>MSDWWRGILDVSLSNVLLCLSLYCLIQTFLVKACFRIACLRVPATRMQLRLSFGLTIFSFQLETEAVSIKVGRLRLRWRQGKPCIHAARVVIHLKDTTSVSKAASSDSAAISSHALEVCIKDTVFSLVKTFMPRDLLFENLTIFDCNKSLELKVRRVLIDPALSKDDTEFRVRVNVVDVEERLSYQIIKGIQYYLRIRLSLNLDHQGHHLKVRYYEQSLNVNDLSLQAPRDQLSTRSERQPTEGFQRAFEKYSGLILHLTNLELRLERLRLHHHDGLDIYFSTLTFSSHRLEALNHDMLDLLSQEEKSPRNNEFSVAIVALGCSLQKEEIFKASAMNITITTDIVSHLVSDLSVTKCGCTFAVIDPSITIRSAQLSTLADIIAPSGSNATRNSDGASCTLRFLKSANFITKCIVSNFFLSYQMTNLRHLVLRANSIRSFLQNGLQSFPNSSYEKFCPKSFLVSKSHSDNFLKIDQFDLSHYRFDETSPLKLKKQPLIRFNKWEFFNQDLKASPQLLTTTLRELKFSFEDLDALTDLHASIKNWARFWHLIKSPPQPRGAQKTGAIEYLIKMRLKDAHFTFVAKHHLPPELCDVKEGGKNLTDRARGVGILVREALLRSDSDGKRAEVGNFTLYRLLENASEVMMWDELGSFRNILISDKGGISVTLPTSSLKFDVNAMWLFFYMKSIANRYFPKSDKDASSNRPRKESGLLHNFGLKLNSIVIDVELPQETKMLICLQDITFKPGEKEICLRKLKLLIESVYSKGKSTMVPLLTVGDLSFGRPQSLNDFDLIIKSSFICFKTEYHLRLYRVFDNIVTMVKALKQIRMAYMDLSQFKKLEPVSENPKKLPNIRVESELLLLNVEEDIFEQELGLIYKVGVLEQRDRLEKIALLNEHQPRFTEHDTYEIFENGELGGTGTQHQFDLQKEKLLKNISTSWINRFRKAKLLFQGKRASVSKSLQAGEKEYLVSEKIHCTVFKVKVENLALTLGPPSFPLESSSQFLFDFGKGIPQSTCYTFLCPMKVNLETKNWTFLLRDYPLPILSFPNTSIVGDLVFAEKMPSLISKRSIYVPFVPMSDSQAHCTDSIYGANIVRTINPLKTYMNLVCSVNSSVPTNITWGKSLQPGYQSVMAWFDYLTKPPLDPSEKLGFWDKFRLFIHGRLVFKWATDSEMHLNIKGSHDPYSITDEGAGLSFCWSGDTVLSIHESDNPCEFLKITSKNFKLGIRDFTDIRKIDKTIMDLTGAVVWKMGLIFEQGSLKRAGEEKRDSKFRPHYEVDLCNPLFVPDKKTHDSYRGFRSDFIHMSFGVYSNESSSTANQIFLAPHTMAHFLTWWGLFSAYTSGPIRQGSLFPDLVQNPKKFSRALFTVKYQLFLAPLTFSHVYGHADSNSDSTGKNNVAFTGLKGKVDSLKIDLHQKRVRLIHADKVLGNSRTVWKFRQNEGEVDCLNADVRCISAVFNQESVEGILAKNLGVREAKLFGGFSGGETSADSPASDDGVGTWYDFRDYCDLNQVFLESSTPLTFKSTPLLFSPRISYLRHRNDEGDDLDYPFGEERSHDCMLGHNGPEKTQEHLAHSRAVEIETKMESIKKNLERNDVPHSTKIRLKEELHDFGHRLHVIHRVLKDLEISKLPSSTLVLDDIESLPSGFEKCVQTTTGNSSELARTPTIQSFTSMKKVSSAFVKSSFDNKFIIHNPFLKINNRTRDLLMNYASNVFHTKRSSFFQTHKAVSLLDELLKSGKWDTPGPIEDSVFFTIEDFITSKELMERYNEIIREVPEDGLEAFDNYQIKLLSPQIQMTSILEQEKAVVVTARDIEVSIIDVNQVFNRSGQLVPLDVNTLVETRICTILNEARFLIFDKQEIVKKNGLGFHVNGYGLDSNSSFWPPWLPMEMCYNCETLGEFVFLERNDMVLTFTRPNSLFFSKSSQFQSNESRLKVGFPNVVFKSNSQQYSAVYAIATDLASFASKYDRKVDKLSRILLADEVKENLDKLEASIVIRLQQKIRELYRMRGYLKIYDPQSYKQAAQEIAVEAQMSVIELELLMTAIKKNYDDCKRFSSKGAVQDKVTWQIRADELVWRLYDAHKKEFLIFELGPSSFVRSQGLDGSNSNKLKISTLRCFNLQKDPVYRELLAPYTEFSKYDETKASIEILWAMGVPVGGIPNLEELVAILQPLKFKMDHKTSAKLVDYLFPDIPHSPQLSKNAKPSNIIPLTSDSDNRSPIPELVSRDMSRHSSVSSSLVSDGLAEILPSNFSSAILQGRLSSPGAAVLTSENDLNEMVTRSTQFFNVKTVVIQSVTLLISYRGSKSLITNVENLKVKVPTMKYSNKLWCRAEFLATLKRDIIKVVVQHMGNIIGNKFIPHKKEKRYNSLEPISSLARTESFRSQNPSNNDFVFPSESRTSNNQSVALDEIPTSEVEKFYPESN</sequence>
<dbReference type="Proteomes" id="UP000191024">
    <property type="component" value="Chromosome H"/>
</dbReference>
<dbReference type="OrthoDB" id="1562405at2759"/>
<feature type="domain" description="FMP27 SW motif-containing RBG unit" evidence="4">
    <location>
        <begin position="924"/>
        <end position="1018"/>
    </location>
</feature>
<feature type="domain" description="FMP27 WPPW motif-containing RBG unit" evidence="5">
    <location>
        <begin position="1400"/>
        <end position="1890"/>
    </location>
</feature>
<dbReference type="EMBL" id="LT598468">
    <property type="protein sequence ID" value="SCV03105.1"/>
    <property type="molecule type" value="Genomic_DNA"/>
</dbReference>
<evidence type="ECO:0000313" key="6">
    <source>
        <dbReference type="EMBL" id="SCV03105.1"/>
    </source>
</evidence>
<dbReference type="InterPro" id="IPR019449">
    <property type="entry name" value="FMP27_WPPW_RBG"/>
</dbReference>
<accession>A0A1G4KEY5</accession>
<dbReference type="InterPro" id="IPR019441">
    <property type="entry name" value="FMP27/BLTP2/Hobbit_GFWDK_RBG"/>
</dbReference>
<feature type="compositionally biased region" description="Polar residues" evidence="1">
    <location>
        <begin position="2377"/>
        <end position="2403"/>
    </location>
</feature>
<dbReference type="Pfam" id="PF10344">
    <property type="entry name" value="Hobbit"/>
    <property type="match status" value="1"/>
</dbReference>
<keyword evidence="2" id="KW-1133">Transmembrane helix</keyword>
<dbReference type="PANTHER" id="PTHR15678">
    <property type="entry name" value="ANTIGEN MLAA-22-RELATED"/>
    <property type="match status" value="1"/>
</dbReference>
<proteinExistence type="predicted"/>
<keyword evidence="7" id="KW-1185">Reference proteome</keyword>
<evidence type="ECO:0000259" key="4">
    <source>
        <dbReference type="SMART" id="SM01215"/>
    </source>
</evidence>
<dbReference type="SMART" id="SM01215">
    <property type="entry name" value="Fmp27_SW"/>
    <property type="match status" value="1"/>
</dbReference>
<feature type="compositionally biased region" description="Basic and acidic residues" evidence="1">
    <location>
        <begin position="2412"/>
        <end position="2421"/>
    </location>
</feature>
<feature type="transmembrane region" description="Helical" evidence="2">
    <location>
        <begin position="12"/>
        <end position="31"/>
    </location>
</feature>
<feature type="domain" description="FMP27/BLTP2/Hobbit GFWDK motif-containing RBG unit" evidence="3">
    <location>
        <begin position="1036"/>
        <end position="1184"/>
    </location>
</feature>
<evidence type="ECO:0000256" key="2">
    <source>
        <dbReference type="SAM" id="Phobius"/>
    </source>
</evidence>
<dbReference type="SMART" id="SM01214">
    <property type="entry name" value="Fmp27_GFWDK"/>
    <property type="match status" value="1"/>
</dbReference>
<reference evidence="7" key="1">
    <citation type="submission" date="2016-03" db="EMBL/GenBank/DDBJ databases">
        <authorList>
            <person name="Devillers H."/>
        </authorList>
    </citation>
    <scope>NUCLEOTIDE SEQUENCE [LARGE SCALE GENOMIC DNA]</scope>
</reference>
<dbReference type="SMART" id="SM01216">
    <property type="entry name" value="Fmp27_WPPW"/>
    <property type="match status" value="1"/>
</dbReference>
<evidence type="ECO:0000259" key="5">
    <source>
        <dbReference type="SMART" id="SM01216"/>
    </source>
</evidence>
<dbReference type="PANTHER" id="PTHR15678:SF6">
    <property type="entry name" value="BRIDGE-LIKE LIPID TRANSFER PROTEIN FAMILY MEMBER 2"/>
    <property type="match status" value="1"/>
</dbReference>
<name>A0A1G4KEY5_9SACH</name>
<evidence type="ECO:0000259" key="3">
    <source>
        <dbReference type="SMART" id="SM01214"/>
    </source>
</evidence>
<organism evidence="6 7">
    <name type="scientific">Lachancea mirantina</name>
    <dbReference type="NCBI Taxonomy" id="1230905"/>
    <lineage>
        <taxon>Eukaryota</taxon>
        <taxon>Fungi</taxon>
        <taxon>Dikarya</taxon>
        <taxon>Ascomycota</taxon>
        <taxon>Saccharomycotina</taxon>
        <taxon>Saccharomycetes</taxon>
        <taxon>Saccharomycetales</taxon>
        <taxon>Saccharomycetaceae</taxon>
        <taxon>Lachancea</taxon>
    </lineage>
</organism>
<gene>
    <name evidence="6" type="ORF">LAMI_0H05512G</name>
</gene>
<dbReference type="STRING" id="1230905.A0A1G4KEY5"/>
<evidence type="ECO:0000313" key="7">
    <source>
        <dbReference type="Proteomes" id="UP000191024"/>
    </source>
</evidence>
<feature type="region of interest" description="Disordered" evidence="1">
    <location>
        <begin position="2377"/>
        <end position="2421"/>
    </location>
</feature>
<evidence type="ECO:0000256" key="1">
    <source>
        <dbReference type="SAM" id="MobiDB-lite"/>
    </source>
</evidence>
<dbReference type="InterPro" id="IPR019415">
    <property type="entry name" value="FMP27_SW_RBG"/>
</dbReference>
<protein>
    <submittedName>
        <fullName evidence="6">LAMI_0H05512g1_1</fullName>
    </submittedName>
</protein>